<reference evidence="3" key="2">
    <citation type="submission" date="2020-04" db="EMBL/GenBank/DDBJ databases">
        <authorList>
            <consortium name="NCBI Genome Project"/>
        </authorList>
    </citation>
    <scope>NUCLEOTIDE SEQUENCE</scope>
    <source>
        <strain evidence="3">CBS 342.82</strain>
    </source>
</reference>
<dbReference type="AlphaFoldDB" id="A0A6J3M7Y8"/>
<proteinExistence type="inferred from homology"/>
<comment type="similarity">
    <text evidence="1">Belongs to the short-chain dehydrogenases/reductases (SDR) family.</text>
</comment>
<protein>
    <submittedName>
        <fullName evidence="3">Carbonyl reductase</fullName>
    </submittedName>
</protein>
<accession>A0A6J3M7Y8</accession>
<dbReference type="InterPro" id="IPR036291">
    <property type="entry name" value="NAD(P)-bd_dom_sf"/>
</dbReference>
<dbReference type="Pfam" id="PF00106">
    <property type="entry name" value="adh_short"/>
    <property type="match status" value="1"/>
</dbReference>
<dbReference type="PANTHER" id="PTHR43544:SF32">
    <property type="entry name" value="CHAIN DEHYDROGENASE, PUTATIVE (AFU_ORTHOLOGUE AFUA_5G01530)-RELATED"/>
    <property type="match status" value="1"/>
</dbReference>
<organism evidence="3">
    <name type="scientific">Dissoconium aciculare CBS 342.82</name>
    <dbReference type="NCBI Taxonomy" id="1314786"/>
    <lineage>
        <taxon>Eukaryota</taxon>
        <taxon>Fungi</taxon>
        <taxon>Dikarya</taxon>
        <taxon>Ascomycota</taxon>
        <taxon>Pezizomycotina</taxon>
        <taxon>Dothideomycetes</taxon>
        <taxon>Dothideomycetidae</taxon>
        <taxon>Mycosphaerellales</taxon>
        <taxon>Dissoconiaceae</taxon>
        <taxon>Dissoconium</taxon>
    </lineage>
</organism>
<evidence type="ECO:0000313" key="3">
    <source>
        <dbReference type="RefSeq" id="XP_033461207.1"/>
    </source>
</evidence>
<evidence type="ECO:0000313" key="2">
    <source>
        <dbReference type="Proteomes" id="UP000504637"/>
    </source>
</evidence>
<keyword evidence="2" id="KW-1185">Reference proteome</keyword>
<dbReference type="SUPFAM" id="SSF51735">
    <property type="entry name" value="NAD(P)-binding Rossmann-fold domains"/>
    <property type="match status" value="1"/>
</dbReference>
<dbReference type="OrthoDB" id="191139at2759"/>
<gene>
    <name evidence="3" type="ORF">K489DRAFT_378582</name>
</gene>
<evidence type="ECO:0000256" key="1">
    <source>
        <dbReference type="ARBA" id="ARBA00006484"/>
    </source>
</evidence>
<dbReference type="GO" id="GO:0016491">
    <property type="term" value="F:oxidoreductase activity"/>
    <property type="evidence" value="ECO:0007669"/>
    <property type="project" value="TreeGrafter"/>
</dbReference>
<dbReference type="RefSeq" id="XP_033461207.1">
    <property type="nucleotide sequence ID" value="XM_033604442.1"/>
</dbReference>
<sequence>MAVSKPVILITGANQGLGYYAAQQLASTGQFHVLLGSRSVEKAHAAIDGLLRDPVYAVSKEDLEVLQIDVTDDESISAAAAEVQRRFGKLDMLLNNAGISGNQSATAEQTLREAYHQQFDTNVFGAAAVTEAFLPLLKKGESKRLAFVSTGLSSLQKAADGSQPMSKFPLYRTTKAALNMVMLYYVHELEKEGFVVSAPAPGFCATNLNGGAGKKDPRDGAKMLVKALLGSKEEVHACVVSESGKEPW</sequence>
<reference evidence="3" key="3">
    <citation type="submission" date="2025-08" db="UniProtKB">
        <authorList>
            <consortium name="RefSeq"/>
        </authorList>
    </citation>
    <scope>IDENTIFICATION</scope>
    <source>
        <strain evidence="3">CBS 342.82</strain>
    </source>
</reference>
<dbReference type="PANTHER" id="PTHR43544">
    <property type="entry name" value="SHORT-CHAIN DEHYDROGENASE/REDUCTASE"/>
    <property type="match status" value="1"/>
</dbReference>
<name>A0A6J3M7Y8_9PEZI</name>
<dbReference type="InterPro" id="IPR051468">
    <property type="entry name" value="Fungal_SecMetab_SDRs"/>
</dbReference>
<dbReference type="InterPro" id="IPR002347">
    <property type="entry name" value="SDR_fam"/>
</dbReference>
<dbReference type="GO" id="GO:0019748">
    <property type="term" value="P:secondary metabolic process"/>
    <property type="evidence" value="ECO:0007669"/>
    <property type="project" value="TreeGrafter"/>
</dbReference>
<dbReference type="GO" id="GO:0005737">
    <property type="term" value="C:cytoplasm"/>
    <property type="evidence" value="ECO:0007669"/>
    <property type="project" value="TreeGrafter"/>
</dbReference>
<dbReference type="Gene3D" id="3.40.50.720">
    <property type="entry name" value="NAD(P)-binding Rossmann-like Domain"/>
    <property type="match status" value="1"/>
</dbReference>
<dbReference type="GeneID" id="54362242"/>
<dbReference type="Proteomes" id="UP000504637">
    <property type="component" value="Unplaced"/>
</dbReference>
<dbReference type="PRINTS" id="PR00081">
    <property type="entry name" value="GDHRDH"/>
</dbReference>
<reference evidence="3" key="1">
    <citation type="submission" date="2020-01" db="EMBL/GenBank/DDBJ databases">
        <authorList>
            <consortium name="DOE Joint Genome Institute"/>
            <person name="Haridas S."/>
            <person name="Albert R."/>
            <person name="Binder M."/>
            <person name="Bloem J."/>
            <person name="Labutti K."/>
            <person name="Salamov A."/>
            <person name="Andreopoulos B."/>
            <person name="Baker S.E."/>
            <person name="Barry K."/>
            <person name="Bills G."/>
            <person name="Bluhm B.H."/>
            <person name="Cannon C."/>
            <person name="Castanera R."/>
            <person name="Culley D.E."/>
            <person name="Daum C."/>
            <person name="Ezra D."/>
            <person name="Gonzalez J.B."/>
            <person name="Henrissat B."/>
            <person name="Kuo A."/>
            <person name="Liang C."/>
            <person name="Lipzen A."/>
            <person name="Lutzoni F."/>
            <person name="Magnuson J."/>
            <person name="Mondo S."/>
            <person name="Nolan M."/>
            <person name="Ohm R."/>
            <person name="Pangilinan J."/>
            <person name="Park H.-J."/>
            <person name="Ramirez L."/>
            <person name="Alfaro M."/>
            <person name="Sun H."/>
            <person name="Tritt A."/>
            <person name="Yoshinaga Y."/>
            <person name="Zwiers L.-H."/>
            <person name="Turgeon B.G."/>
            <person name="Goodwin S.B."/>
            <person name="Spatafora J.W."/>
            <person name="Crous P.W."/>
            <person name="Grigoriev I.V."/>
        </authorList>
    </citation>
    <scope>NUCLEOTIDE SEQUENCE</scope>
    <source>
        <strain evidence="3">CBS 342.82</strain>
    </source>
</reference>